<dbReference type="Proteomes" id="UP000622475">
    <property type="component" value="Unassembled WGS sequence"/>
</dbReference>
<dbReference type="AlphaFoldDB" id="A0A929L3P8"/>
<dbReference type="EMBL" id="JADFFL010000004">
    <property type="protein sequence ID" value="MBE9662656.1"/>
    <property type="molecule type" value="Genomic_DNA"/>
</dbReference>
<keyword evidence="2" id="KW-1185">Reference proteome</keyword>
<comment type="caution">
    <text evidence="1">The sequence shown here is derived from an EMBL/GenBank/DDBJ whole genome shotgun (WGS) entry which is preliminary data.</text>
</comment>
<sequence length="125" mass="14238">MKKVLLYFMLFLIAAEATEVDQLAKLPILFQHFAEHQERDKSVSLMQFLSMHYGGNDQDDNDNDRDEALPFKKLDAHHSTVLMMPTVRTIAVNTYGQPVNINLTDYSPGHIPDAALSSHFRPPRV</sequence>
<reference evidence="1" key="1">
    <citation type="submission" date="2020-10" db="EMBL/GenBank/DDBJ databases">
        <title>Mucilaginibacter mali sp. nov., isolated from rhizosphere soil of apple orchard.</title>
        <authorList>
            <person name="Lee J.-S."/>
            <person name="Kim H.S."/>
            <person name="Kim J.-S."/>
        </authorList>
    </citation>
    <scope>NUCLEOTIDE SEQUENCE</scope>
    <source>
        <strain evidence="1">KCTC 22746</strain>
    </source>
</reference>
<name>A0A929L3P8_9SPHI</name>
<evidence type="ECO:0000313" key="1">
    <source>
        <dbReference type="EMBL" id="MBE9662656.1"/>
    </source>
</evidence>
<gene>
    <name evidence="1" type="ORF">IRJ16_12255</name>
</gene>
<protein>
    <submittedName>
        <fullName evidence="1">Uncharacterized protein</fullName>
    </submittedName>
</protein>
<proteinExistence type="predicted"/>
<dbReference type="RefSeq" id="WP_194111870.1">
    <property type="nucleotide sequence ID" value="NZ_JADFFL010000004.1"/>
</dbReference>
<accession>A0A929L3P8</accession>
<organism evidence="1 2">
    <name type="scientific">Mucilaginibacter myungsuensis</name>
    <dbReference type="NCBI Taxonomy" id="649104"/>
    <lineage>
        <taxon>Bacteria</taxon>
        <taxon>Pseudomonadati</taxon>
        <taxon>Bacteroidota</taxon>
        <taxon>Sphingobacteriia</taxon>
        <taxon>Sphingobacteriales</taxon>
        <taxon>Sphingobacteriaceae</taxon>
        <taxon>Mucilaginibacter</taxon>
    </lineage>
</organism>
<evidence type="ECO:0000313" key="2">
    <source>
        <dbReference type="Proteomes" id="UP000622475"/>
    </source>
</evidence>